<reference evidence="1 2" key="1">
    <citation type="submission" date="2016-12" db="EMBL/GenBank/DDBJ databases">
        <title>Draft genome sequence of Fusarium oxysporum causing rot on Narcissus.</title>
        <authorList>
            <person name="Armitage A.D."/>
            <person name="Taylor A."/>
            <person name="Clarkson J.P."/>
            <person name="Harrison R.J."/>
            <person name="Jackson A.C."/>
        </authorList>
    </citation>
    <scope>NUCLEOTIDE SEQUENCE [LARGE SCALE GENOMIC DNA]</scope>
    <source>
        <strain evidence="1 2">N139</strain>
    </source>
</reference>
<gene>
    <name evidence="1" type="ORF">BFJ63_vAg14382</name>
</gene>
<comment type="caution">
    <text evidence="1">The sequence shown here is derived from an EMBL/GenBank/DDBJ whole genome shotgun (WGS) entry which is preliminary data.</text>
</comment>
<accession>A0A4V1RYT4</accession>
<dbReference type="Proteomes" id="UP000290540">
    <property type="component" value="Unassembled WGS sequence"/>
</dbReference>
<sequence>MWTDKDFSLLHKLLPDELVDRIYSQALRETTLPGDVMSLIATYNQYTNHLTTLASTYHRIRKITSSIARSTFSAVRMQYDSFVRPRPYTGPVCEVTPEQYLCSGALALVGLRELLPYMSEDCRVDLASFVQHNFERELTRKMVSNDKRAIVNAKMLVLAGFEDCLELFDNKERLKICGQLGRYHQEINNSLRPGEERHKVEDYKRSIKPRSEAKRHELEKMVTEVRNWILPPTDKVKNLRDDAWYNEVDIKVGNVSKKISQDLNSNSIAELAYFVTRLAVIIQDCYKKETRLGVEKLGKYDSGSDVRPA</sequence>
<dbReference type="AlphaFoldDB" id="A0A4V1RYT4"/>
<name>A0A4V1RYT4_FUSOX</name>
<dbReference type="EMBL" id="MQTW01000173">
    <property type="protein sequence ID" value="RYC82716.1"/>
    <property type="molecule type" value="Genomic_DNA"/>
</dbReference>
<evidence type="ECO:0000313" key="2">
    <source>
        <dbReference type="Proteomes" id="UP000290540"/>
    </source>
</evidence>
<protein>
    <submittedName>
        <fullName evidence="1">Uncharacterized protein</fullName>
    </submittedName>
</protein>
<proteinExistence type="predicted"/>
<organism evidence="1 2">
    <name type="scientific">Fusarium oxysporum f. sp. narcissi</name>
    <dbReference type="NCBI Taxonomy" id="451672"/>
    <lineage>
        <taxon>Eukaryota</taxon>
        <taxon>Fungi</taxon>
        <taxon>Dikarya</taxon>
        <taxon>Ascomycota</taxon>
        <taxon>Pezizomycotina</taxon>
        <taxon>Sordariomycetes</taxon>
        <taxon>Hypocreomycetidae</taxon>
        <taxon>Hypocreales</taxon>
        <taxon>Nectriaceae</taxon>
        <taxon>Fusarium</taxon>
        <taxon>Fusarium oxysporum species complex</taxon>
    </lineage>
</organism>
<evidence type="ECO:0000313" key="1">
    <source>
        <dbReference type="EMBL" id="RYC82716.1"/>
    </source>
</evidence>